<dbReference type="SUPFAM" id="SSF50969">
    <property type="entry name" value="YVTN repeat-like/Quinoprotein amine dehydrogenase"/>
    <property type="match status" value="1"/>
</dbReference>
<gene>
    <name evidence="3" type="ORF">FRACYDRAFT_240593</name>
</gene>
<dbReference type="InParanoid" id="A0A1E7FCJ6"/>
<sequence length="612" mass="65565">MMMKLGRRGLSFSVATAVIAILSCSTSNNSKNGGGGVGVVNAVLYGDEIYQDVPGGKFWAFYTQGIAIIDPESCTIETTIVTDHNGDDLPVSWNDGIYMQNAAAAVENGGNNEGYIMIGSRVDETNALGDVISHAYAISTTDRKVVAKIEVGPRVVHSYGVYPQNEFWMHSDGNGKFYVINLEDLSKSSHDDIEAKVDIPSHGKLQWDESPKLADRGFATSTGELFLFEIDLKNKQQTAAYNFTSFVGGSCRGLHAIAYSDLNEHVYAECSGSGGAIEFDVSNNDIKFIHQFDEADGALYETPDGKFVVASSKEDDALYVFVPQGTGEKSSVEYKIPMSGHPSTVSFYTNNNDETIACSPLTENLNQNQRREDGTIACGYYEGCTDAETPSDVEAGICLHNEEGSQLMRVTKVEELADTSASSDACGRCSDSANFKVQETDTGSAEPTCICTPECGSCDPNPVLSDEDSGYMCINLSAYVAAEESGGAEVKATLVPNTGGVKQGNPYGGSAECSFGRTYRKHKRGTKYDAAVSNIPTDSIVIIDMDKMEKKCTVNLPATPGRVLYAPNEPVDIKSMTSTNAGSAAATVYSVYFIMSLSMVMIVVGSMGIVMS</sequence>
<evidence type="ECO:0000313" key="4">
    <source>
        <dbReference type="Proteomes" id="UP000095751"/>
    </source>
</evidence>
<accession>A0A1E7FCJ6</accession>
<dbReference type="Proteomes" id="UP000095751">
    <property type="component" value="Unassembled WGS sequence"/>
</dbReference>
<feature type="chain" id="PRO_5009192942" description="Choice-of-anchor B family protein" evidence="2">
    <location>
        <begin position="28"/>
        <end position="612"/>
    </location>
</feature>
<keyword evidence="2" id="KW-0732">Signal</keyword>
<keyword evidence="1" id="KW-1133">Transmembrane helix</keyword>
<proteinExistence type="predicted"/>
<keyword evidence="1" id="KW-0812">Transmembrane</keyword>
<evidence type="ECO:0000256" key="1">
    <source>
        <dbReference type="SAM" id="Phobius"/>
    </source>
</evidence>
<evidence type="ECO:0000313" key="3">
    <source>
        <dbReference type="EMBL" id="OEU15898.1"/>
    </source>
</evidence>
<organism evidence="3 4">
    <name type="scientific">Fragilariopsis cylindrus CCMP1102</name>
    <dbReference type="NCBI Taxonomy" id="635003"/>
    <lineage>
        <taxon>Eukaryota</taxon>
        <taxon>Sar</taxon>
        <taxon>Stramenopiles</taxon>
        <taxon>Ochrophyta</taxon>
        <taxon>Bacillariophyta</taxon>
        <taxon>Bacillariophyceae</taxon>
        <taxon>Bacillariophycidae</taxon>
        <taxon>Bacillariales</taxon>
        <taxon>Bacillariaceae</taxon>
        <taxon>Fragilariopsis</taxon>
    </lineage>
</organism>
<dbReference type="AlphaFoldDB" id="A0A1E7FCJ6"/>
<name>A0A1E7FCJ6_9STRA</name>
<dbReference type="PROSITE" id="PS51257">
    <property type="entry name" value="PROKAR_LIPOPROTEIN"/>
    <property type="match status" value="1"/>
</dbReference>
<feature type="transmembrane region" description="Helical" evidence="1">
    <location>
        <begin position="589"/>
        <end position="610"/>
    </location>
</feature>
<reference evidence="3 4" key="1">
    <citation type="submission" date="2016-09" db="EMBL/GenBank/DDBJ databases">
        <title>Extensive genetic diversity and differential bi-allelic expression allows diatom success in the polar Southern Ocean.</title>
        <authorList>
            <consortium name="DOE Joint Genome Institute"/>
            <person name="Mock T."/>
            <person name="Otillar R.P."/>
            <person name="Strauss J."/>
            <person name="Dupont C."/>
            <person name="Frickenhaus S."/>
            <person name="Maumus F."/>
            <person name="Mcmullan M."/>
            <person name="Sanges R."/>
            <person name="Schmutz J."/>
            <person name="Toseland A."/>
            <person name="Valas R."/>
            <person name="Veluchamy A."/>
            <person name="Ward B.J."/>
            <person name="Allen A."/>
            <person name="Barry K."/>
            <person name="Falciatore A."/>
            <person name="Ferrante M."/>
            <person name="Fortunato A.E."/>
            <person name="Gloeckner G."/>
            <person name="Gruber A."/>
            <person name="Hipkin R."/>
            <person name="Janech M."/>
            <person name="Kroth P."/>
            <person name="Leese F."/>
            <person name="Lindquist E."/>
            <person name="Lyon B.R."/>
            <person name="Martin J."/>
            <person name="Mayer C."/>
            <person name="Parker M."/>
            <person name="Quesneville H."/>
            <person name="Raymond J."/>
            <person name="Uhlig C."/>
            <person name="Valentin K.U."/>
            <person name="Worden A.Z."/>
            <person name="Armbrust E.V."/>
            <person name="Bowler C."/>
            <person name="Green B."/>
            <person name="Moulton V."/>
            <person name="Van Oosterhout C."/>
            <person name="Grigoriev I."/>
        </authorList>
    </citation>
    <scope>NUCLEOTIDE SEQUENCE [LARGE SCALE GENOMIC DNA]</scope>
    <source>
        <strain evidence="3 4">CCMP1102</strain>
    </source>
</reference>
<evidence type="ECO:0000256" key="2">
    <source>
        <dbReference type="SAM" id="SignalP"/>
    </source>
</evidence>
<feature type="signal peptide" evidence="2">
    <location>
        <begin position="1"/>
        <end position="27"/>
    </location>
</feature>
<keyword evidence="1" id="KW-0472">Membrane</keyword>
<evidence type="ECO:0008006" key="5">
    <source>
        <dbReference type="Google" id="ProtNLM"/>
    </source>
</evidence>
<dbReference type="EMBL" id="KV784359">
    <property type="protein sequence ID" value="OEU15898.1"/>
    <property type="molecule type" value="Genomic_DNA"/>
</dbReference>
<dbReference type="OrthoDB" id="2015418at2759"/>
<dbReference type="KEGG" id="fcy:FRACYDRAFT_240593"/>
<keyword evidence="4" id="KW-1185">Reference proteome</keyword>
<dbReference type="InterPro" id="IPR011044">
    <property type="entry name" value="Quino_amine_DH_bsu"/>
</dbReference>
<protein>
    <recommendedName>
        <fullName evidence="5">Choice-of-anchor B family protein</fullName>
    </recommendedName>
</protein>